<evidence type="ECO:0000313" key="2">
    <source>
        <dbReference type="Proteomes" id="UP000504637"/>
    </source>
</evidence>
<feature type="compositionally biased region" description="Basic and acidic residues" evidence="1">
    <location>
        <begin position="186"/>
        <end position="199"/>
    </location>
</feature>
<dbReference type="GeneID" id="54361526"/>
<protein>
    <submittedName>
        <fullName evidence="3">Uncharacterized protein</fullName>
    </submittedName>
</protein>
<gene>
    <name evidence="3" type="ORF">K489DRAFT_375630</name>
</gene>
<feature type="region of interest" description="Disordered" evidence="1">
    <location>
        <begin position="180"/>
        <end position="199"/>
    </location>
</feature>
<evidence type="ECO:0000256" key="1">
    <source>
        <dbReference type="SAM" id="MobiDB-lite"/>
    </source>
</evidence>
<proteinExistence type="predicted"/>
<dbReference type="Proteomes" id="UP000504637">
    <property type="component" value="Unplaced"/>
</dbReference>
<name>A0A6J3MHX2_9PEZI</name>
<reference evidence="3" key="3">
    <citation type="submission" date="2025-08" db="UniProtKB">
        <authorList>
            <consortium name="RefSeq"/>
        </authorList>
    </citation>
    <scope>IDENTIFICATION</scope>
    <source>
        <strain evidence="3">CBS 342.82</strain>
    </source>
</reference>
<sequence length="270" mass="30288">MTHRVPHATASFQHNDQFPFCGFAYITATFTSTISSALSTAAQELQRDVLDVLQSIQKIVNMSNDGSTREQILANANILFPIFLPDKLIVTYANPCRHIPPLQLALLRNNSDQFQAMVFYGQPETSRKAHFLFSAPAESPKDAMQQLLLLTARLVKEEALKNFYPSQELLYVAEPEGGYMKQTQRGPERDGGDHEEAIEPRFCCGDDSDDRAFWWSSTNACNPDFYQNLAEIEREIDALGSDYFSDQDDGGELKDSGCNRVERSASAAVW</sequence>
<keyword evidence="2" id="KW-1185">Reference proteome</keyword>
<dbReference type="AlphaFoldDB" id="A0A6J3MHX2"/>
<dbReference type="RefSeq" id="XP_033464556.1">
    <property type="nucleotide sequence ID" value="XM_033603726.1"/>
</dbReference>
<organism evidence="3">
    <name type="scientific">Dissoconium aciculare CBS 342.82</name>
    <dbReference type="NCBI Taxonomy" id="1314786"/>
    <lineage>
        <taxon>Eukaryota</taxon>
        <taxon>Fungi</taxon>
        <taxon>Dikarya</taxon>
        <taxon>Ascomycota</taxon>
        <taxon>Pezizomycotina</taxon>
        <taxon>Dothideomycetes</taxon>
        <taxon>Dothideomycetidae</taxon>
        <taxon>Mycosphaerellales</taxon>
        <taxon>Dissoconiaceae</taxon>
        <taxon>Dissoconium</taxon>
    </lineage>
</organism>
<reference evidence="3" key="1">
    <citation type="submission" date="2020-01" db="EMBL/GenBank/DDBJ databases">
        <authorList>
            <consortium name="DOE Joint Genome Institute"/>
            <person name="Haridas S."/>
            <person name="Albert R."/>
            <person name="Binder M."/>
            <person name="Bloem J."/>
            <person name="Labutti K."/>
            <person name="Salamov A."/>
            <person name="Andreopoulos B."/>
            <person name="Baker S.E."/>
            <person name="Barry K."/>
            <person name="Bills G."/>
            <person name="Bluhm B.H."/>
            <person name="Cannon C."/>
            <person name="Castanera R."/>
            <person name="Culley D.E."/>
            <person name="Daum C."/>
            <person name="Ezra D."/>
            <person name="Gonzalez J.B."/>
            <person name="Henrissat B."/>
            <person name="Kuo A."/>
            <person name="Liang C."/>
            <person name="Lipzen A."/>
            <person name="Lutzoni F."/>
            <person name="Magnuson J."/>
            <person name="Mondo S."/>
            <person name="Nolan M."/>
            <person name="Ohm R."/>
            <person name="Pangilinan J."/>
            <person name="Park H.-J."/>
            <person name="Ramirez L."/>
            <person name="Alfaro M."/>
            <person name="Sun H."/>
            <person name="Tritt A."/>
            <person name="Yoshinaga Y."/>
            <person name="Zwiers L.-H."/>
            <person name="Turgeon B.G."/>
            <person name="Goodwin S.B."/>
            <person name="Spatafora J.W."/>
            <person name="Crous P.W."/>
            <person name="Grigoriev I.V."/>
        </authorList>
    </citation>
    <scope>NUCLEOTIDE SEQUENCE</scope>
    <source>
        <strain evidence="3">CBS 342.82</strain>
    </source>
</reference>
<reference evidence="3" key="2">
    <citation type="submission" date="2020-04" db="EMBL/GenBank/DDBJ databases">
        <authorList>
            <consortium name="NCBI Genome Project"/>
        </authorList>
    </citation>
    <scope>NUCLEOTIDE SEQUENCE</scope>
    <source>
        <strain evidence="3">CBS 342.82</strain>
    </source>
</reference>
<accession>A0A6J3MHX2</accession>
<evidence type="ECO:0000313" key="3">
    <source>
        <dbReference type="RefSeq" id="XP_033464556.1"/>
    </source>
</evidence>